<dbReference type="AlphaFoldDB" id="A0AAE3SWN3"/>
<dbReference type="SUPFAM" id="SSF52096">
    <property type="entry name" value="ClpP/crotonase"/>
    <property type="match status" value="1"/>
</dbReference>
<dbReference type="Pfam" id="PF16113">
    <property type="entry name" value="ECH_2"/>
    <property type="match status" value="1"/>
</dbReference>
<dbReference type="InterPro" id="IPR029045">
    <property type="entry name" value="ClpP/crotonase-like_dom_sf"/>
</dbReference>
<organism evidence="5 6">
    <name type="scientific">Ectorhizobium quercum</name>
    <dbReference type="NCBI Taxonomy" id="2965071"/>
    <lineage>
        <taxon>Bacteria</taxon>
        <taxon>Pseudomonadati</taxon>
        <taxon>Pseudomonadota</taxon>
        <taxon>Alphaproteobacteria</taxon>
        <taxon>Hyphomicrobiales</taxon>
        <taxon>Rhizobiaceae</taxon>
        <taxon>Ectorhizobium</taxon>
    </lineage>
</organism>
<evidence type="ECO:0000256" key="1">
    <source>
        <dbReference type="ARBA" id="ARBA00001709"/>
    </source>
</evidence>
<dbReference type="Gene3D" id="3.90.226.10">
    <property type="entry name" value="2-enoyl-CoA Hydratase, Chain A, domain 1"/>
    <property type="match status" value="1"/>
</dbReference>
<dbReference type="GO" id="GO:0003860">
    <property type="term" value="F:3-hydroxyisobutyryl-CoA hydrolase activity"/>
    <property type="evidence" value="ECO:0007669"/>
    <property type="project" value="UniProtKB-EC"/>
</dbReference>
<dbReference type="RefSeq" id="WP_306413084.1">
    <property type="nucleotide sequence ID" value="NZ_JANFPI010000009.1"/>
</dbReference>
<accession>A0AAE3SWN3</accession>
<dbReference type="Proteomes" id="UP001208771">
    <property type="component" value="Unassembled WGS sequence"/>
</dbReference>
<dbReference type="EMBL" id="JANFPI010000009">
    <property type="protein sequence ID" value="MCX8999590.1"/>
    <property type="molecule type" value="Genomic_DNA"/>
</dbReference>
<evidence type="ECO:0000256" key="3">
    <source>
        <dbReference type="ARBA" id="ARBA00022801"/>
    </source>
</evidence>
<evidence type="ECO:0000259" key="4">
    <source>
        <dbReference type="Pfam" id="PF16113"/>
    </source>
</evidence>
<sequence>MTSGESIAMVETVLGERAGSAGLVRLNRPKALNSLNLTMIRRMRALLETYAADGGVSSVIVSGEGERAFCAGGDIRAMYESGRADGREATDFWREEFRLNHFIAHYPKPYAAIMDGIVMGGGAGISVHGSHRIVTERTRLAMPETGIGYFPDIGASWFLPRLAGRIGFWMGLTGHEIGAADAVHAGLADYCVPSATLLLITEALAALPAGASASDVGSVIERFAVTPPSGPLAASRALIDRIFALETVEEIVAALTQDGSDFARETLGHLSKRSPLSMKLSLRLLRLGERSDSLAECLEREFAACTGMLSNPDFYEGVRAAVIDKDRNPKWRPASLSDVTEADLARFFPADHPSVFPEHRL</sequence>
<evidence type="ECO:0000313" key="5">
    <source>
        <dbReference type="EMBL" id="MCX8999590.1"/>
    </source>
</evidence>
<keyword evidence="3" id="KW-0378">Hydrolase</keyword>
<dbReference type="GO" id="GO:0005829">
    <property type="term" value="C:cytosol"/>
    <property type="evidence" value="ECO:0007669"/>
    <property type="project" value="TreeGrafter"/>
</dbReference>
<keyword evidence="6" id="KW-1185">Reference proteome</keyword>
<comment type="caution">
    <text evidence="5">The sequence shown here is derived from an EMBL/GenBank/DDBJ whole genome shotgun (WGS) entry which is preliminary data.</text>
</comment>
<dbReference type="PANTHER" id="PTHR43176:SF3">
    <property type="entry name" value="3-HYDROXYISOBUTYRYL-COA HYDROLASE, MITOCHONDRIAL"/>
    <property type="match status" value="1"/>
</dbReference>
<gene>
    <name evidence="5" type="ORF">NOF55_21010</name>
</gene>
<dbReference type="EC" id="3.1.2.4" evidence="2"/>
<feature type="domain" description="Enoyl-CoA hydratase/isomerase" evidence="4">
    <location>
        <begin position="22"/>
        <end position="348"/>
    </location>
</feature>
<evidence type="ECO:0000256" key="2">
    <source>
        <dbReference type="ARBA" id="ARBA00011915"/>
    </source>
</evidence>
<dbReference type="CDD" id="cd06558">
    <property type="entry name" value="crotonase-like"/>
    <property type="match status" value="1"/>
</dbReference>
<dbReference type="InterPro" id="IPR045004">
    <property type="entry name" value="ECH_dom"/>
</dbReference>
<name>A0AAE3SWN3_9HYPH</name>
<dbReference type="PANTHER" id="PTHR43176">
    <property type="entry name" value="3-HYDROXYISOBUTYRYL-COA HYDROLASE-RELATED"/>
    <property type="match status" value="1"/>
</dbReference>
<evidence type="ECO:0000313" key="6">
    <source>
        <dbReference type="Proteomes" id="UP001208771"/>
    </source>
</evidence>
<dbReference type="NCBIfam" id="NF004127">
    <property type="entry name" value="PRK05617.1"/>
    <property type="match status" value="1"/>
</dbReference>
<comment type="catalytic activity">
    <reaction evidence="1">
        <text>3-hydroxy-2-methylpropanoyl-CoA + H2O = 3-hydroxy-2-methylpropanoate + CoA + H(+)</text>
        <dbReference type="Rhea" id="RHEA:20888"/>
        <dbReference type="ChEBI" id="CHEBI:11805"/>
        <dbReference type="ChEBI" id="CHEBI:15377"/>
        <dbReference type="ChEBI" id="CHEBI:15378"/>
        <dbReference type="ChEBI" id="CHEBI:57287"/>
        <dbReference type="ChEBI" id="CHEBI:57340"/>
        <dbReference type="EC" id="3.1.2.4"/>
    </reaction>
</comment>
<dbReference type="GO" id="GO:0006574">
    <property type="term" value="P:L-valine catabolic process"/>
    <property type="evidence" value="ECO:0007669"/>
    <property type="project" value="TreeGrafter"/>
</dbReference>
<reference evidence="5" key="1">
    <citation type="submission" date="2022-07" db="EMBL/GenBank/DDBJ databases">
        <title>Ectorhizobium quercum gen.nov., sp. nov.</title>
        <authorList>
            <person name="Ma T."/>
            <person name="Li Y."/>
        </authorList>
    </citation>
    <scope>NUCLEOTIDE SEQUENCE</scope>
    <source>
        <strain evidence="5">BDR2-2</strain>
    </source>
</reference>
<protein>
    <recommendedName>
        <fullName evidence="2">3-hydroxyisobutyryl-CoA hydrolase</fullName>
        <ecNumber evidence="2">3.1.2.4</ecNumber>
    </recommendedName>
</protein>
<proteinExistence type="predicted"/>
<dbReference type="InterPro" id="IPR032259">
    <property type="entry name" value="HIBYL-CoA-H"/>
</dbReference>